<evidence type="ECO:0000313" key="2">
    <source>
        <dbReference type="EMBL" id="MBB5938603.1"/>
    </source>
</evidence>
<dbReference type="PANTHER" id="PTHR34047">
    <property type="entry name" value="NUCLEAR INTRON MATURASE 1, MITOCHONDRIAL-RELATED"/>
    <property type="match status" value="1"/>
</dbReference>
<feature type="domain" description="Reverse transcriptase" evidence="1">
    <location>
        <begin position="1"/>
        <end position="120"/>
    </location>
</feature>
<dbReference type="SUPFAM" id="SSF56672">
    <property type="entry name" value="DNA/RNA polymerases"/>
    <property type="match status" value="1"/>
</dbReference>
<dbReference type="AlphaFoldDB" id="A0A7W9QE40"/>
<dbReference type="PROSITE" id="PS50878">
    <property type="entry name" value="RT_POL"/>
    <property type="match status" value="1"/>
</dbReference>
<dbReference type="PANTHER" id="PTHR34047:SF8">
    <property type="entry name" value="PROTEIN YKFC"/>
    <property type="match status" value="1"/>
</dbReference>
<accession>A0A7W9QE40</accession>
<protein>
    <recommendedName>
        <fullName evidence="1">Reverse transcriptase domain-containing protein</fullName>
    </recommendedName>
</protein>
<dbReference type="EMBL" id="JACHJL010000017">
    <property type="protein sequence ID" value="MBB5938603.1"/>
    <property type="molecule type" value="Genomic_DNA"/>
</dbReference>
<name>A0A7W9QE40_9ACTN</name>
<organism evidence="2 3">
    <name type="scientific">Streptomyces zagrosensis</name>
    <dbReference type="NCBI Taxonomy" id="1042984"/>
    <lineage>
        <taxon>Bacteria</taxon>
        <taxon>Bacillati</taxon>
        <taxon>Actinomycetota</taxon>
        <taxon>Actinomycetes</taxon>
        <taxon>Kitasatosporales</taxon>
        <taxon>Streptomycetaceae</taxon>
        <taxon>Streptomyces</taxon>
    </lineage>
</organism>
<dbReference type="InterPro" id="IPR051083">
    <property type="entry name" value="GrpII_Intron_Splice-Mob/Def"/>
</dbReference>
<keyword evidence="3" id="KW-1185">Reference proteome</keyword>
<dbReference type="RefSeq" id="WP_221476920.1">
    <property type="nucleotide sequence ID" value="NZ_JACHJL010000017.1"/>
</dbReference>
<proteinExistence type="predicted"/>
<gene>
    <name evidence="2" type="ORF">FHS42_005692</name>
</gene>
<dbReference type="Proteomes" id="UP000588098">
    <property type="component" value="Unassembled WGS sequence"/>
</dbReference>
<sequence>MTTSGDREETLTGTPQGGILSPLLANIALSALDEHFARQWQQEMGSYKRRVTRRKHGLGNWRLIRFADDFVLMVSGERCHAESLREEVAGVLAPLGLRPAPEKTQVVHIDEGFDFLGFHIRRQRKPGTQKHYVYTKPSKKAIQSIEDKVKDRTRRSDLHRDVDELLASLNRTLRG</sequence>
<evidence type="ECO:0000313" key="3">
    <source>
        <dbReference type="Proteomes" id="UP000588098"/>
    </source>
</evidence>
<dbReference type="Pfam" id="PF00078">
    <property type="entry name" value="RVT_1"/>
    <property type="match status" value="1"/>
</dbReference>
<dbReference type="InterPro" id="IPR043502">
    <property type="entry name" value="DNA/RNA_pol_sf"/>
</dbReference>
<evidence type="ECO:0000259" key="1">
    <source>
        <dbReference type="PROSITE" id="PS50878"/>
    </source>
</evidence>
<dbReference type="CDD" id="cd01651">
    <property type="entry name" value="RT_G2_intron"/>
    <property type="match status" value="1"/>
</dbReference>
<comment type="caution">
    <text evidence="2">The sequence shown here is derived from an EMBL/GenBank/DDBJ whole genome shotgun (WGS) entry which is preliminary data.</text>
</comment>
<reference evidence="2 3" key="1">
    <citation type="submission" date="2020-08" db="EMBL/GenBank/DDBJ databases">
        <title>Genomic Encyclopedia of Type Strains, Phase III (KMG-III): the genomes of soil and plant-associated and newly described type strains.</title>
        <authorList>
            <person name="Whitman W."/>
        </authorList>
    </citation>
    <scope>NUCLEOTIDE SEQUENCE [LARGE SCALE GENOMIC DNA]</scope>
    <source>
        <strain evidence="2 3">CECT 8305</strain>
    </source>
</reference>
<dbReference type="InterPro" id="IPR000477">
    <property type="entry name" value="RT_dom"/>
</dbReference>